<feature type="signal peptide" evidence="3">
    <location>
        <begin position="1"/>
        <end position="18"/>
    </location>
</feature>
<feature type="transmembrane region" description="Helical" evidence="2">
    <location>
        <begin position="290"/>
        <end position="316"/>
    </location>
</feature>
<protein>
    <recommendedName>
        <fullName evidence="4">Ig-like domain-containing protein</fullName>
    </recommendedName>
</protein>
<feature type="chain" id="PRO_5043506036" description="Ig-like domain-containing protein" evidence="3">
    <location>
        <begin position="19"/>
        <end position="334"/>
    </location>
</feature>
<keyword evidence="6" id="KW-1185">Reference proteome</keyword>
<feature type="compositionally biased region" description="Basic and acidic residues" evidence="1">
    <location>
        <begin position="154"/>
        <end position="166"/>
    </location>
</feature>
<evidence type="ECO:0000256" key="2">
    <source>
        <dbReference type="SAM" id="Phobius"/>
    </source>
</evidence>
<dbReference type="PANTHER" id="PTHR16861:SF4">
    <property type="entry name" value="SH3 DOMAIN PROTEIN (AFU_ORTHOLOGUE AFUA_1G13610)"/>
    <property type="match status" value="1"/>
</dbReference>
<dbReference type="PANTHER" id="PTHR16861">
    <property type="entry name" value="GLYCOPROTEIN 38"/>
    <property type="match status" value="1"/>
</dbReference>
<keyword evidence="2" id="KW-1133">Transmembrane helix</keyword>
<accession>A0AAV2I858</accession>
<evidence type="ECO:0000259" key="4">
    <source>
        <dbReference type="PROSITE" id="PS50835"/>
    </source>
</evidence>
<comment type="caution">
    <text evidence="5">The sequence shown here is derived from an EMBL/GenBank/DDBJ whole genome shotgun (WGS) entry which is preliminary data.</text>
</comment>
<proteinExistence type="predicted"/>
<feature type="domain" description="Ig-like" evidence="4">
    <location>
        <begin position="10"/>
        <end position="150"/>
    </location>
</feature>
<evidence type="ECO:0000256" key="1">
    <source>
        <dbReference type="SAM" id="MobiDB-lite"/>
    </source>
</evidence>
<dbReference type="Proteomes" id="UP001497497">
    <property type="component" value="Unassembled WGS sequence"/>
</dbReference>
<feature type="domain" description="Ig-like" evidence="4">
    <location>
        <begin position="158"/>
        <end position="268"/>
    </location>
</feature>
<dbReference type="AlphaFoldDB" id="A0AAV2I858"/>
<gene>
    <name evidence="5" type="ORF">GSLYS_00015354001</name>
</gene>
<evidence type="ECO:0000256" key="3">
    <source>
        <dbReference type="SAM" id="SignalP"/>
    </source>
</evidence>
<reference evidence="5 6" key="1">
    <citation type="submission" date="2024-04" db="EMBL/GenBank/DDBJ databases">
        <authorList>
            <consortium name="Genoscope - CEA"/>
            <person name="William W."/>
        </authorList>
    </citation>
    <scope>NUCLEOTIDE SEQUENCE [LARGE SCALE GENOMIC DNA]</scope>
</reference>
<dbReference type="PROSITE" id="PS50835">
    <property type="entry name" value="IG_LIKE"/>
    <property type="match status" value="2"/>
</dbReference>
<dbReference type="InterPro" id="IPR007110">
    <property type="entry name" value="Ig-like_dom"/>
</dbReference>
<dbReference type="EMBL" id="CAXITT010000450">
    <property type="protein sequence ID" value="CAL1541748.1"/>
    <property type="molecule type" value="Genomic_DNA"/>
</dbReference>
<evidence type="ECO:0000313" key="6">
    <source>
        <dbReference type="Proteomes" id="UP001497497"/>
    </source>
</evidence>
<evidence type="ECO:0000313" key="5">
    <source>
        <dbReference type="EMBL" id="CAL1541748.1"/>
    </source>
</evidence>
<feature type="compositionally biased region" description="Polar residues" evidence="1">
    <location>
        <begin position="167"/>
        <end position="177"/>
    </location>
</feature>
<feature type="region of interest" description="Disordered" evidence="1">
    <location>
        <begin position="154"/>
        <end position="177"/>
    </location>
</feature>
<name>A0AAV2I858_LYMST</name>
<keyword evidence="2" id="KW-0812">Transmembrane</keyword>
<keyword evidence="3" id="KW-0732">Signal</keyword>
<keyword evidence="2" id="KW-0472">Membrane</keyword>
<organism evidence="5 6">
    <name type="scientific">Lymnaea stagnalis</name>
    <name type="common">Great pond snail</name>
    <name type="synonym">Helix stagnalis</name>
    <dbReference type="NCBI Taxonomy" id="6523"/>
    <lineage>
        <taxon>Eukaryota</taxon>
        <taxon>Metazoa</taxon>
        <taxon>Spiralia</taxon>
        <taxon>Lophotrochozoa</taxon>
        <taxon>Mollusca</taxon>
        <taxon>Gastropoda</taxon>
        <taxon>Heterobranchia</taxon>
        <taxon>Euthyneura</taxon>
        <taxon>Panpulmonata</taxon>
        <taxon>Hygrophila</taxon>
        <taxon>Lymnaeoidea</taxon>
        <taxon>Lymnaeidae</taxon>
        <taxon>Lymnaea</taxon>
    </lineage>
</organism>
<sequence>MELIKYLLTATLLITAQCQLIDRSEIEDGGSFNLTCDVSRIGNSNVPPIVTSLYSLTIERTVVSGTQTIAVYSPALFKNFTKTIPDNRPWVIEASGGKSSSADPDLNRATIKLTLYVPDAKCTDAGIYSCNANFPSVGGVSTASRSQNMTSKAKTEDPIINSDHHNGNNPHYSSNPEGQNLTLTCSVLGPKSLVLKWQYRATNGFNLEDYPYTNAIKVANPLPVPGTTCDQYRLESALALIVQSQETLYVCAVLDGNNRVTETNFTIGIQTDQTQEPNTGPSEEPAGANVGAIVGGVIGGLVLIAIIVIVVYFCWYRKRNDDDSGKFGPFLIYQ</sequence>